<name>A0A226DI52_FOLCA</name>
<protein>
    <submittedName>
        <fullName evidence="2">Uncharacterized protein</fullName>
    </submittedName>
</protein>
<keyword evidence="3" id="KW-1185">Reference proteome</keyword>
<evidence type="ECO:0000313" key="2">
    <source>
        <dbReference type="EMBL" id="OXA44859.1"/>
    </source>
</evidence>
<feature type="signal peptide" evidence="1">
    <location>
        <begin position="1"/>
        <end position="19"/>
    </location>
</feature>
<feature type="chain" id="PRO_5012375415" evidence="1">
    <location>
        <begin position="20"/>
        <end position="491"/>
    </location>
</feature>
<reference evidence="2 3" key="1">
    <citation type="submission" date="2015-12" db="EMBL/GenBank/DDBJ databases">
        <title>The genome of Folsomia candida.</title>
        <authorList>
            <person name="Faddeeva A."/>
            <person name="Derks M.F."/>
            <person name="Anvar Y."/>
            <person name="Smit S."/>
            <person name="Van Straalen N."/>
            <person name="Roelofs D."/>
        </authorList>
    </citation>
    <scope>NUCLEOTIDE SEQUENCE [LARGE SCALE GENOMIC DNA]</scope>
    <source>
        <strain evidence="2 3">VU population</strain>
        <tissue evidence="2">Whole body</tissue>
    </source>
</reference>
<dbReference type="EMBL" id="LNIX01000019">
    <property type="protein sequence ID" value="OXA44859.1"/>
    <property type="molecule type" value="Genomic_DNA"/>
</dbReference>
<accession>A0A226DI52</accession>
<organism evidence="2 3">
    <name type="scientific">Folsomia candida</name>
    <name type="common">Springtail</name>
    <dbReference type="NCBI Taxonomy" id="158441"/>
    <lineage>
        <taxon>Eukaryota</taxon>
        <taxon>Metazoa</taxon>
        <taxon>Ecdysozoa</taxon>
        <taxon>Arthropoda</taxon>
        <taxon>Hexapoda</taxon>
        <taxon>Collembola</taxon>
        <taxon>Entomobryomorpha</taxon>
        <taxon>Isotomoidea</taxon>
        <taxon>Isotomidae</taxon>
        <taxon>Proisotominae</taxon>
        <taxon>Folsomia</taxon>
    </lineage>
</organism>
<sequence length="491" mass="56278">MKILYLFVLLGVYFQGTRSEMITEGTKLDWVYHRDGISYHMTSNMTAPLNATIRQRFNVTTTTTPHLITSFSLDGSNYVSLVNGNLRQNVLPTLKEISRLTPVSARVDPFTEMIEAMFRNQHVYNGSEIFIAGSYISWIPGYQNLIPFLILPPQVKLITLTQDWDNSPYLRLFVHDAIPIADHLGLLTPRPIPPLLVFVSDLLPFNVMSTRGEFWLMNDFNEIISSTEGSNFDFHLTSRSTFHIYWNGMNPGYIRTTNFTNDTVKLCACGTGPPAEFYVTSYEVDMRMYERKEDAPEMAYLIKLFGEARLFTELLSVMAEKEQFWGKEIFAVASHIAPEDEAISFLPETVQLINSLGSNLTWTYIRGDGEEYPMQHYWASFPQNETEKYSFYVRAINWSPAKMAILYGNGGEGQMYRIFVANNQLMEELWFGPELWHDLELSLSRDLSTIQISKDGLTLMSNETVPEFYFNTNGFGEGANFRISRYSGSLE</sequence>
<evidence type="ECO:0000313" key="3">
    <source>
        <dbReference type="Proteomes" id="UP000198287"/>
    </source>
</evidence>
<dbReference type="AlphaFoldDB" id="A0A226DI52"/>
<keyword evidence="1" id="KW-0732">Signal</keyword>
<comment type="caution">
    <text evidence="2">The sequence shown here is derived from an EMBL/GenBank/DDBJ whole genome shotgun (WGS) entry which is preliminary data.</text>
</comment>
<proteinExistence type="predicted"/>
<dbReference type="Proteomes" id="UP000198287">
    <property type="component" value="Unassembled WGS sequence"/>
</dbReference>
<gene>
    <name evidence="2" type="ORF">Fcan01_20490</name>
</gene>
<evidence type="ECO:0000256" key="1">
    <source>
        <dbReference type="SAM" id="SignalP"/>
    </source>
</evidence>